<dbReference type="PANTHER" id="PTHR39599:SF2">
    <property type="entry name" value="ANCHORED PROTEIN, PUTATIVE (AFU_ORTHOLOGUE AFUA_1G09650)-RELATED"/>
    <property type="match status" value="1"/>
</dbReference>
<dbReference type="Proteomes" id="UP001369815">
    <property type="component" value="Unassembled WGS sequence"/>
</dbReference>
<feature type="compositionally biased region" description="Low complexity" evidence="1">
    <location>
        <begin position="200"/>
        <end position="224"/>
    </location>
</feature>
<feature type="region of interest" description="Disordered" evidence="1">
    <location>
        <begin position="191"/>
        <end position="258"/>
    </location>
</feature>
<gene>
    <name evidence="3" type="ORF">Daesc_007950</name>
</gene>
<evidence type="ECO:0008006" key="5">
    <source>
        <dbReference type="Google" id="ProtNLM"/>
    </source>
</evidence>
<evidence type="ECO:0000256" key="2">
    <source>
        <dbReference type="SAM" id="SignalP"/>
    </source>
</evidence>
<feature type="chain" id="PRO_5043836716" description="GPI anchored protein" evidence="2">
    <location>
        <begin position="22"/>
        <end position="411"/>
    </location>
</feature>
<dbReference type="AlphaFoldDB" id="A0AAX6MFM8"/>
<evidence type="ECO:0000313" key="3">
    <source>
        <dbReference type="EMBL" id="KAK6951415.1"/>
    </source>
</evidence>
<reference evidence="3 4" key="1">
    <citation type="journal article" date="2024" name="Front Chem Biol">
        <title>Unveiling the potential of Daldinia eschscholtzii MFLUCC 19-0629 through bioactivity and bioinformatics studies for enhanced sustainable agriculture production.</title>
        <authorList>
            <person name="Brooks S."/>
            <person name="Weaver J.A."/>
            <person name="Klomchit A."/>
            <person name="Alharthi S.A."/>
            <person name="Onlamun T."/>
            <person name="Nurani R."/>
            <person name="Vong T.K."/>
            <person name="Alberti F."/>
            <person name="Greco C."/>
        </authorList>
    </citation>
    <scope>NUCLEOTIDE SEQUENCE [LARGE SCALE GENOMIC DNA]</scope>
    <source>
        <strain evidence="3">MFLUCC 19-0629</strain>
    </source>
</reference>
<proteinExistence type="predicted"/>
<dbReference type="EMBL" id="JBANMG010000007">
    <property type="protein sequence ID" value="KAK6951415.1"/>
    <property type="molecule type" value="Genomic_DNA"/>
</dbReference>
<keyword evidence="2" id="KW-0732">Signal</keyword>
<sequence length="411" mass="42407">MLRLPPSLLVLLLAAATQLRAQQQQHPTAIRKMSLDEGEMFLPEYYAFAPSQLQSRDEEEFLQAKNSSAAIPFHPPYPLHYDYLRRAEARDSGPSLYNRARDILAKLQGRQFACPESTHSCENIDQPNYCCSQGTQCFVVTNAPEAGNVGCCPDGQTTVSVITQTTVTSTTVSASPSASTRIVTVIVTVTPSDGGAPVLSTTTQTTTASASPTSSTSAHSATATGGIPPYRPTSGSSETTTTSPAPAPSSESESESESTSYCPTGFYACLARQGPGGCCRTGRDCSTTSCPAPPPPMTTIISNGATIAVPVSDAQQAATAAGGGETQPTATCASGWFLCGEDAGPVAGCCPSGYTCGTASCTLATTAATATVQKELPNAAAAAAASSRRRGIMDMLVLTWLVLGVSALSMI</sequence>
<comment type="caution">
    <text evidence="3">The sequence shown here is derived from an EMBL/GenBank/DDBJ whole genome shotgun (WGS) entry which is preliminary data.</text>
</comment>
<keyword evidence="4" id="KW-1185">Reference proteome</keyword>
<accession>A0AAX6MFM8</accession>
<feature type="signal peptide" evidence="2">
    <location>
        <begin position="1"/>
        <end position="21"/>
    </location>
</feature>
<evidence type="ECO:0000313" key="4">
    <source>
        <dbReference type="Proteomes" id="UP001369815"/>
    </source>
</evidence>
<evidence type="ECO:0000256" key="1">
    <source>
        <dbReference type="SAM" id="MobiDB-lite"/>
    </source>
</evidence>
<dbReference type="PANTHER" id="PTHR39599">
    <property type="entry name" value="GPI-ANCHORED PROTEIN (EUROFUNG)-RELATED-RELATED"/>
    <property type="match status" value="1"/>
</dbReference>
<organism evidence="3 4">
    <name type="scientific">Daldinia eschscholtzii</name>
    <dbReference type="NCBI Taxonomy" id="292717"/>
    <lineage>
        <taxon>Eukaryota</taxon>
        <taxon>Fungi</taxon>
        <taxon>Dikarya</taxon>
        <taxon>Ascomycota</taxon>
        <taxon>Pezizomycotina</taxon>
        <taxon>Sordariomycetes</taxon>
        <taxon>Xylariomycetidae</taxon>
        <taxon>Xylariales</taxon>
        <taxon>Hypoxylaceae</taxon>
        <taxon>Daldinia</taxon>
    </lineage>
</organism>
<feature type="compositionally biased region" description="Low complexity" evidence="1">
    <location>
        <begin position="232"/>
        <end position="251"/>
    </location>
</feature>
<protein>
    <recommendedName>
        <fullName evidence="5">GPI anchored protein</fullName>
    </recommendedName>
</protein>
<name>A0AAX6MFM8_9PEZI</name>